<dbReference type="PROSITE" id="PS51257">
    <property type="entry name" value="PROKAR_LIPOPROTEIN"/>
    <property type="match status" value="1"/>
</dbReference>
<organism evidence="4 5">
    <name type="scientific">Siphonobacter aquaeclarae</name>
    <dbReference type="NCBI Taxonomy" id="563176"/>
    <lineage>
        <taxon>Bacteria</taxon>
        <taxon>Pseudomonadati</taxon>
        <taxon>Bacteroidota</taxon>
        <taxon>Cytophagia</taxon>
        <taxon>Cytophagales</taxon>
        <taxon>Cytophagaceae</taxon>
        <taxon>Siphonobacter</taxon>
    </lineage>
</organism>
<sequence>MKYGLLLLALALVSCKTDKDTPELFFYRSVTVDGAAKFRGVSLQPAIRVSFSAPLNRSSAEKSIRLVNGATEIPLAFTYGALDTTVTVTPKSPLGSITAYKLQVQPGLTSQHNTALNTTLEVALATAVDTTDKFPVVSDSLLLDLVQKRTLAYFWDFGHPVSGMARERNSSGDVVTSGGTGFGIMAIVAGIHRGFISRKDGLDRIAKIAGFLKNNAKSYHGAFPHWLNGATGETVPFSQKDNGADLVETSYLFQGLLTARQYFNSTSDAGEIALRASVNDLWDKVEWSWFTKNGENVLYWHWSPSYNWDMNMPIRGWNECLITYVLAASSRTSAVSKTVYDAGWAQNGKMANGNNYYGIKLPLGPANGGPLFFSQYSFLGLDPRQLSDTYARYDEQNSAHTRINYAYCVANPKNYYGYGPNCWGLTASDNASGYSAHSPDNDLGVITPTAALSAMPYTPIESMRALRFFYYKLGDKIFKNYGFVDAFNLTDIWFADSFLAIDQGPVVVMIENHRSQLLWKLFMSCPEVNQGLKNLGFTSPNVKSQTRF</sequence>
<name>A0A1G9W139_9BACT</name>
<evidence type="ECO:0000256" key="1">
    <source>
        <dbReference type="ARBA" id="ARBA00022729"/>
    </source>
</evidence>
<dbReference type="Pfam" id="PF13205">
    <property type="entry name" value="Big_5"/>
    <property type="match status" value="1"/>
</dbReference>
<evidence type="ECO:0008006" key="6">
    <source>
        <dbReference type="Google" id="ProtNLM"/>
    </source>
</evidence>
<dbReference type="InterPro" id="IPR019282">
    <property type="entry name" value="Glycoamylase-like_cons_dom"/>
</dbReference>
<evidence type="ECO:0000259" key="2">
    <source>
        <dbReference type="Pfam" id="PF10091"/>
    </source>
</evidence>
<feature type="domain" description="Glycoamylase-like" evidence="2">
    <location>
        <begin position="313"/>
        <end position="526"/>
    </location>
</feature>
<gene>
    <name evidence="4" type="ORF">SAMN04488090_4216</name>
</gene>
<dbReference type="Proteomes" id="UP000198901">
    <property type="component" value="Unassembled WGS sequence"/>
</dbReference>
<dbReference type="Gene3D" id="1.50.10.140">
    <property type="match status" value="1"/>
</dbReference>
<dbReference type="OrthoDB" id="5937621at2"/>
<dbReference type="Gene3D" id="2.60.40.1220">
    <property type="match status" value="1"/>
</dbReference>
<reference evidence="4 5" key="1">
    <citation type="submission" date="2016-10" db="EMBL/GenBank/DDBJ databases">
        <authorList>
            <person name="de Groot N.N."/>
        </authorList>
    </citation>
    <scope>NUCLEOTIDE SEQUENCE [LARGE SCALE GENOMIC DNA]</scope>
    <source>
        <strain evidence="4 5">DSM 21668</strain>
    </source>
</reference>
<dbReference type="InterPro" id="IPR014755">
    <property type="entry name" value="Cu-Rt/internalin_Ig-like"/>
</dbReference>
<dbReference type="EMBL" id="FNGS01000009">
    <property type="protein sequence ID" value="SDM78248.1"/>
    <property type="molecule type" value="Genomic_DNA"/>
</dbReference>
<evidence type="ECO:0000259" key="3">
    <source>
        <dbReference type="Pfam" id="PF13205"/>
    </source>
</evidence>
<proteinExistence type="predicted"/>
<evidence type="ECO:0000313" key="4">
    <source>
        <dbReference type="EMBL" id="SDM78248.1"/>
    </source>
</evidence>
<keyword evidence="5" id="KW-1185">Reference proteome</keyword>
<feature type="domain" description="SbsA Ig-like" evidence="3">
    <location>
        <begin position="39"/>
        <end position="116"/>
    </location>
</feature>
<dbReference type="Pfam" id="PF10091">
    <property type="entry name" value="Glycoamylase"/>
    <property type="match status" value="1"/>
</dbReference>
<evidence type="ECO:0000313" key="5">
    <source>
        <dbReference type="Proteomes" id="UP000198901"/>
    </source>
</evidence>
<dbReference type="AlphaFoldDB" id="A0A1G9W139"/>
<dbReference type="STRING" id="563176.SAMN04488090_4216"/>
<dbReference type="InterPro" id="IPR032812">
    <property type="entry name" value="SbsA_Ig"/>
</dbReference>
<dbReference type="RefSeq" id="WP_093207625.1">
    <property type="nucleotide sequence ID" value="NZ_FNGS01000009.1"/>
</dbReference>
<accession>A0A1G9W139</accession>
<protein>
    <recommendedName>
        <fullName evidence="6">Glycoamylase-like domain-containing protein</fullName>
    </recommendedName>
</protein>
<keyword evidence="1" id="KW-0732">Signal</keyword>